<dbReference type="PANTHER" id="PTHR12236">
    <property type="entry name" value="STRUCTURAL CONTITUENT OF CUTICLE"/>
    <property type="match status" value="1"/>
</dbReference>
<name>A0ABM1BQ15_LIMPO</name>
<sequence>MGNNLNVAFQGHKSETLNFNPGASYYCVPFHGGASFGTYVSSPLYFNLLPHVQYRPLAVSLSAPEASAAVEEPSSFSFAFTAEGDGGFSSRAESEVTGGDVSGSYSFNIPDGRQRQVSYSAGTSGFTATVKSNEHEILALCLDAPLPSGSQAAAPSVPSLGFTSKYSMTYSAVSGGGSHDRTESGDTSGTVIDSYSLTHEGRCRRKVYYIAGGAGFKATIHTNEQGMVPGEDSADISILACAGAAEPSGATGDAAETSGAAGGAIGGADTPFDFMYNAVSGGGLHDGQKVAMLEAELWHTPFNFMYTAATGGGCSSRSESGDVSRNVVGTYSLEDPDGCRRKIDYTAGSEGFKANIQSNEPGSNPADVEINAYAGLPMIPASDPALPFNFMYSVPAGGGASSKSESGDIAGNVAGTYSVEDPDGRRRKVDYTVGSGGFKANMQSNKPGVVPGSNPADVEINASAGLPMIPAGDSVKASAPAAGPSPFSFIYTAEGDDSTNSRSESGTVGGEITGSYSLEIEDGRKRVVDYSAGPSGFRTNIQSNEQGLQDEYLAAGTPIFLVH</sequence>
<dbReference type="InterPro" id="IPR051217">
    <property type="entry name" value="Insect_Cuticle_Struc_Prot"/>
</dbReference>
<reference evidence="4" key="1">
    <citation type="submission" date="2025-08" db="UniProtKB">
        <authorList>
            <consortium name="RefSeq"/>
        </authorList>
    </citation>
    <scope>IDENTIFICATION</scope>
    <source>
        <tissue evidence="4">Muscle</tissue>
    </source>
</reference>
<evidence type="ECO:0000256" key="1">
    <source>
        <dbReference type="ARBA" id="ARBA00022460"/>
    </source>
</evidence>
<dbReference type="PROSITE" id="PS00233">
    <property type="entry name" value="CHIT_BIND_RR_1"/>
    <property type="match status" value="2"/>
</dbReference>
<keyword evidence="1 2" id="KW-0193">Cuticle</keyword>
<proteinExistence type="predicted"/>
<accession>A0ABM1BQ15</accession>
<dbReference type="RefSeq" id="XP_013786451.2">
    <property type="nucleotide sequence ID" value="XM_013930997.2"/>
</dbReference>
<dbReference type="Proteomes" id="UP000694941">
    <property type="component" value="Unplaced"/>
</dbReference>
<keyword evidence="3" id="KW-1185">Reference proteome</keyword>
<dbReference type="PROSITE" id="PS51155">
    <property type="entry name" value="CHIT_BIND_RR_2"/>
    <property type="match status" value="5"/>
</dbReference>
<protein>
    <submittedName>
        <fullName evidence="4">Uncharacterized protein LOC106470438</fullName>
    </submittedName>
</protein>
<evidence type="ECO:0000256" key="2">
    <source>
        <dbReference type="PROSITE-ProRule" id="PRU00497"/>
    </source>
</evidence>
<dbReference type="Pfam" id="PF00379">
    <property type="entry name" value="Chitin_bind_4"/>
    <property type="match status" value="5"/>
</dbReference>
<evidence type="ECO:0000313" key="4">
    <source>
        <dbReference type="RefSeq" id="XP_013786451.2"/>
    </source>
</evidence>
<gene>
    <name evidence="4" type="primary">LOC106470438</name>
</gene>
<dbReference type="PANTHER" id="PTHR12236:SF79">
    <property type="entry name" value="CUTICULAR PROTEIN 50CB-RELATED"/>
    <property type="match status" value="1"/>
</dbReference>
<dbReference type="GeneID" id="106470438"/>
<evidence type="ECO:0000313" key="3">
    <source>
        <dbReference type="Proteomes" id="UP000694941"/>
    </source>
</evidence>
<organism evidence="3 4">
    <name type="scientific">Limulus polyphemus</name>
    <name type="common">Atlantic horseshoe crab</name>
    <dbReference type="NCBI Taxonomy" id="6850"/>
    <lineage>
        <taxon>Eukaryota</taxon>
        <taxon>Metazoa</taxon>
        <taxon>Ecdysozoa</taxon>
        <taxon>Arthropoda</taxon>
        <taxon>Chelicerata</taxon>
        <taxon>Merostomata</taxon>
        <taxon>Xiphosura</taxon>
        <taxon>Limulidae</taxon>
        <taxon>Limulus</taxon>
    </lineage>
</organism>
<dbReference type="InterPro" id="IPR031311">
    <property type="entry name" value="CHIT_BIND_RR_consensus"/>
</dbReference>
<dbReference type="InterPro" id="IPR000618">
    <property type="entry name" value="Insect_cuticle"/>
</dbReference>